<protein>
    <submittedName>
        <fullName evidence="7">O-antigen ligase family protein</fullName>
    </submittedName>
</protein>
<proteinExistence type="predicted"/>
<dbReference type="EMBL" id="CP032707">
    <property type="protein sequence ID" value="AYG93779.1"/>
    <property type="molecule type" value="Genomic_DNA"/>
</dbReference>
<dbReference type="Pfam" id="PF04932">
    <property type="entry name" value="Wzy_C"/>
    <property type="match status" value="1"/>
</dbReference>
<reference evidence="7 8" key="1">
    <citation type="submission" date="2018-10" db="EMBL/GenBank/DDBJ databases">
        <title>Complete genome sequence of Brevundimonas naejangsanensis BRV3.</title>
        <authorList>
            <person name="Berrios L."/>
            <person name="Ely B."/>
        </authorList>
    </citation>
    <scope>NUCLEOTIDE SEQUENCE [LARGE SCALE GENOMIC DNA]</scope>
    <source>
        <strain evidence="7 8">BRV3</strain>
    </source>
</reference>
<feature type="transmembrane region" description="Helical" evidence="5">
    <location>
        <begin position="119"/>
        <end position="138"/>
    </location>
</feature>
<evidence type="ECO:0000313" key="7">
    <source>
        <dbReference type="EMBL" id="AYG93779.1"/>
    </source>
</evidence>
<accession>A0A494REG3</accession>
<keyword evidence="4 5" id="KW-0472">Membrane</keyword>
<dbReference type="RefSeq" id="WP_121480939.1">
    <property type="nucleotide sequence ID" value="NZ_CP032707.1"/>
</dbReference>
<evidence type="ECO:0000259" key="6">
    <source>
        <dbReference type="Pfam" id="PF04932"/>
    </source>
</evidence>
<feature type="transmembrane region" description="Helical" evidence="5">
    <location>
        <begin position="252"/>
        <end position="273"/>
    </location>
</feature>
<sequence>MAGGTPASARIGVAPRRPAAPLVRAVPYGDILAFAASVGLILIFSGSWGAILTDYGKKSADFLRNGYYPGYLLALALVASRPSAAALAVLRSPLLIGLLLLTAASFFWSIAPDLTLRRFPALAFTTLAGVALAARWRWRTLAEIIAVSMAVMAVASFLLGALLPDMGRMQELFPGAWRGLWLEKNGLGNTMVMGVGAMLAAGAMVPERRRLWFALSAVPLALIVLSTSKTALIVLVLSLASMAFVGLVKAGPLRAVIVTWLAVVGVIAAALLITTRSELFFDLLGKDATLTGRTEIWAGAIQQMADHPWRGFGYGAVWDDPNLTGPKAWIGHRANFTPANAHSGWLEIYLGLGLGGVILFAAWLLQVWGQSLWAAYTSPSAWLLMPMMTSYTVTMLSESISMNWHDLRWILFVALALKLALGETSTAAGRVQTPPSPRPTR</sequence>
<feature type="transmembrane region" description="Helical" evidence="5">
    <location>
        <begin position="211"/>
        <end position="240"/>
    </location>
</feature>
<feature type="transmembrane region" description="Helical" evidence="5">
    <location>
        <begin position="67"/>
        <end position="88"/>
    </location>
</feature>
<keyword evidence="2 5" id="KW-0812">Transmembrane</keyword>
<feature type="domain" description="O-antigen ligase-related" evidence="6">
    <location>
        <begin position="216"/>
        <end position="361"/>
    </location>
</feature>
<comment type="subcellular location">
    <subcellularLocation>
        <location evidence="1">Membrane</location>
        <topology evidence="1">Multi-pass membrane protein</topology>
    </subcellularLocation>
</comment>
<dbReference type="GO" id="GO:0016020">
    <property type="term" value="C:membrane"/>
    <property type="evidence" value="ECO:0007669"/>
    <property type="project" value="UniProtKB-SubCell"/>
</dbReference>
<dbReference type="PANTHER" id="PTHR37422">
    <property type="entry name" value="TEICHURONIC ACID BIOSYNTHESIS PROTEIN TUAE"/>
    <property type="match status" value="1"/>
</dbReference>
<feature type="transmembrane region" description="Helical" evidence="5">
    <location>
        <begin position="185"/>
        <end position="205"/>
    </location>
</feature>
<evidence type="ECO:0000256" key="1">
    <source>
        <dbReference type="ARBA" id="ARBA00004141"/>
    </source>
</evidence>
<keyword evidence="8" id="KW-1185">Reference proteome</keyword>
<evidence type="ECO:0000256" key="3">
    <source>
        <dbReference type="ARBA" id="ARBA00022989"/>
    </source>
</evidence>
<feature type="transmembrane region" description="Helical" evidence="5">
    <location>
        <begin position="31"/>
        <end position="55"/>
    </location>
</feature>
<keyword evidence="7" id="KW-0436">Ligase</keyword>
<dbReference type="InterPro" id="IPR051533">
    <property type="entry name" value="WaaL-like"/>
</dbReference>
<feature type="transmembrane region" description="Helical" evidence="5">
    <location>
        <begin position="144"/>
        <end position="164"/>
    </location>
</feature>
<evidence type="ECO:0000256" key="4">
    <source>
        <dbReference type="ARBA" id="ARBA00023136"/>
    </source>
</evidence>
<dbReference type="PANTHER" id="PTHR37422:SF17">
    <property type="entry name" value="O-ANTIGEN LIGASE"/>
    <property type="match status" value="1"/>
</dbReference>
<dbReference type="Proteomes" id="UP000276984">
    <property type="component" value="Chromosome"/>
</dbReference>
<gene>
    <name evidence="7" type="ORF">D8I30_00235</name>
</gene>
<evidence type="ECO:0000313" key="8">
    <source>
        <dbReference type="Proteomes" id="UP000276984"/>
    </source>
</evidence>
<dbReference type="OrthoDB" id="4391260at2"/>
<feature type="transmembrane region" description="Helical" evidence="5">
    <location>
        <begin position="94"/>
        <end position="112"/>
    </location>
</feature>
<dbReference type="InterPro" id="IPR007016">
    <property type="entry name" value="O-antigen_ligase-rel_domated"/>
</dbReference>
<name>A0A494REG3_9CAUL</name>
<organism evidence="7 8">
    <name type="scientific">Brevundimonas naejangsanensis</name>
    <dbReference type="NCBI Taxonomy" id="588932"/>
    <lineage>
        <taxon>Bacteria</taxon>
        <taxon>Pseudomonadati</taxon>
        <taxon>Pseudomonadota</taxon>
        <taxon>Alphaproteobacteria</taxon>
        <taxon>Caulobacterales</taxon>
        <taxon>Caulobacteraceae</taxon>
        <taxon>Brevundimonas</taxon>
    </lineage>
</organism>
<feature type="transmembrane region" description="Helical" evidence="5">
    <location>
        <begin position="380"/>
        <end position="397"/>
    </location>
</feature>
<evidence type="ECO:0000256" key="2">
    <source>
        <dbReference type="ARBA" id="ARBA00022692"/>
    </source>
</evidence>
<evidence type="ECO:0000256" key="5">
    <source>
        <dbReference type="SAM" id="Phobius"/>
    </source>
</evidence>
<feature type="transmembrane region" description="Helical" evidence="5">
    <location>
        <begin position="409"/>
        <end position="431"/>
    </location>
</feature>
<dbReference type="GO" id="GO:0016874">
    <property type="term" value="F:ligase activity"/>
    <property type="evidence" value="ECO:0007669"/>
    <property type="project" value="UniProtKB-KW"/>
</dbReference>
<dbReference type="AlphaFoldDB" id="A0A494REG3"/>
<keyword evidence="3 5" id="KW-1133">Transmembrane helix</keyword>
<feature type="transmembrane region" description="Helical" evidence="5">
    <location>
        <begin position="348"/>
        <end position="368"/>
    </location>
</feature>